<dbReference type="InterPro" id="IPR050523">
    <property type="entry name" value="AKR_Detox_Biosynth"/>
</dbReference>
<dbReference type="SUPFAM" id="SSF51430">
    <property type="entry name" value="NAD(P)-linked oxidoreductase"/>
    <property type="match status" value="1"/>
</dbReference>
<comment type="caution">
    <text evidence="2">The sequence shown here is derived from an EMBL/GenBank/DDBJ whole genome shotgun (WGS) entry which is preliminary data.</text>
</comment>
<dbReference type="EMBL" id="JAEINI020000007">
    <property type="protein sequence ID" value="MCB5227410.1"/>
    <property type="molecule type" value="Genomic_DNA"/>
</dbReference>
<name>A0ABS8C505_9ALTE</name>
<dbReference type="Proteomes" id="UP000633814">
    <property type="component" value="Unassembled WGS sequence"/>
</dbReference>
<evidence type="ECO:0000313" key="3">
    <source>
        <dbReference type="Proteomes" id="UP000633814"/>
    </source>
</evidence>
<dbReference type="Pfam" id="PF00248">
    <property type="entry name" value="Aldo_ket_red"/>
    <property type="match status" value="1"/>
</dbReference>
<evidence type="ECO:0000259" key="1">
    <source>
        <dbReference type="Pfam" id="PF00248"/>
    </source>
</evidence>
<dbReference type="CDD" id="cd19092">
    <property type="entry name" value="AKR_BsYcsN_EcYdhF-like"/>
    <property type="match status" value="1"/>
</dbReference>
<dbReference type="InterPro" id="IPR036812">
    <property type="entry name" value="NAD(P)_OxRdtase_dom_sf"/>
</dbReference>
<dbReference type="PANTHER" id="PTHR43364:SF1">
    <property type="entry name" value="OXIDOREDUCTASE YDHF"/>
    <property type="match status" value="1"/>
</dbReference>
<proteinExistence type="predicted"/>
<feature type="domain" description="NADP-dependent oxidoreductase" evidence="1">
    <location>
        <begin position="14"/>
        <end position="310"/>
    </location>
</feature>
<evidence type="ECO:0000313" key="2">
    <source>
        <dbReference type="EMBL" id="MCB5227410.1"/>
    </source>
</evidence>
<dbReference type="InterPro" id="IPR023210">
    <property type="entry name" value="NADP_OxRdtase_dom"/>
</dbReference>
<dbReference type="Gene3D" id="3.20.20.100">
    <property type="entry name" value="NADP-dependent oxidoreductase domain"/>
    <property type="match status" value="1"/>
</dbReference>
<dbReference type="RefSeq" id="WP_226751477.1">
    <property type="nucleotide sequence ID" value="NZ_JAEINI020000007.1"/>
</dbReference>
<gene>
    <name evidence="2" type="ORF">JAO78_011375</name>
</gene>
<organism evidence="2 3">
    <name type="scientific">Alishewanella maricola</name>
    <dbReference type="NCBI Taxonomy" id="2795740"/>
    <lineage>
        <taxon>Bacteria</taxon>
        <taxon>Pseudomonadati</taxon>
        <taxon>Pseudomonadota</taxon>
        <taxon>Gammaproteobacteria</taxon>
        <taxon>Alteromonadales</taxon>
        <taxon>Alteromonadaceae</taxon>
        <taxon>Alishewanella</taxon>
    </lineage>
</organism>
<accession>A0ABS8C505</accession>
<protein>
    <submittedName>
        <fullName evidence="2">Aldo/keto reductase</fullName>
    </submittedName>
</protein>
<keyword evidence="3" id="KW-1185">Reference proteome</keyword>
<sequence length="321" mass="35986">MTLPIHDILPQASRISMGCMGLGGGWNETEVSLAAEQQAFAVIETALENGINFFDHADIYSHGKAETVFGRYLNAHPQQREQLYIQSKCAIRLPQTGQVGLYDCSKTAILRAVEESLQRLQTEYLDLLLLHRPDPLCQPEEVAEAFNQLQQQGKVRHFGVSNMGWAQLQLLQQAVTQPLRANQLEMSLAAHNWLEESVMVGMPAAAGRHFGYGTIEYCQLHKIQIQSWGSLAQGRFSVGYPGQTEAESAVCQLLQQFAAEYQCSTEAIILAWLMRHPAQVQPVIGTTNLQRIRACAEASRILLNREHWYQLYIAARGERLP</sequence>
<reference evidence="2 3" key="1">
    <citation type="submission" date="2021-10" db="EMBL/GenBank/DDBJ databases">
        <title>Alishewanella koreense sp. nov. isolated from seawater of southwestern coast in South Korea and the proposal for the reclassification of Rheinheimera perlucida and Rheinheimera tuosuensis as Arsukibacterium perlucida and Arsukibacterium tuosuensis.</title>
        <authorList>
            <person name="Kim K.H."/>
            <person name="Ruan W."/>
            <person name="Kim K.R."/>
            <person name="Baek J.H."/>
            <person name="Jeon C.O."/>
        </authorList>
    </citation>
    <scope>NUCLEOTIDE SEQUENCE [LARGE SCALE GENOMIC DNA]</scope>
    <source>
        <strain evidence="2 3">16-MA</strain>
    </source>
</reference>
<dbReference type="PANTHER" id="PTHR43364">
    <property type="entry name" value="NADH-SPECIFIC METHYLGLYOXAL REDUCTASE-RELATED"/>
    <property type="match status" value="1"/>
</dbReference>